<comment type="caution">
    <text evidence="2">The sequence shown here is derived from an EMBL/GenBank/DDBJ whole genome shotgun (WGS) entry which is preliminary data.</text>
</comment>
<keyword evidence="3" id="KW-1185">Reference proteome</keyword>
<evidence type="ECO:0000313" key="3">
    <source>
        <dbReference type="Proteomes" id="UP000789706"/>
    </source>
</evidence>
<dbReference type="Proteomes" id="UP000789706">
    <property type="component" value="Unassembled WGS sequence"/>
</dbReference>
<feature type="compositionally biased region" description="Low complexity" evidence="1">
    <location>
        <begin position="49"/>
        <end position="65"/>
    </location>
</feature>
<feature type="compositionally biased region" description="Basic and acidic residues" evidence="1">
    <location>
        <begin position="10"/>
        <end position="19"/>
    </location>
</feature>
<feature type="non-terminal residue" evidence="2">
    <location>
        <position position="272"/>
    </location>
</feature>
<dbReference type="OrthoDB" id="2423674at2759"/>
<evidence type="ECO:0000313" key="2">
    <source>
        <dbReference type="EMBL" id="CAG8643038.1"/>
    </source>
</evidence>
<organism evidence="2 3">
    <name type="scientific">Diversispora eburnea</name>
    <dbReference type="NCBI Taxonomy" id="1213867"/>
    <lineage>
        <taxon>Eukaryota</taxon>
        <taxon>Fungi</taxon>
        <taxon>Fungi incertae sedis</taxon>
        <taxon>Mucoromycota</taxon>
        <taxon>Glomeromycotina</taxon>
        <taxon>Glomeromycetes</taxon>
        <taxon>Diversisporales</taxon>
        <taxon>Diversisporaceae</taxon>
        <taxon>Diversispora</taxon>
    </lineage>
</organism>
<proteinExistence type="predicted"/>
<protein>
    <submittedName>
        <fullName evidence="2">1931_t:CDS:1</fullName>
    </submittedName>
</protein>
<feature type="non-terminal residue" evidence="2">
    <location>
        <position position="1"/>
    </location>
</feature>
<feature type="region of interest" description="Disordered" evidence="1">
    <location>
        <begin position="1"/>
        <end position="96"/>
    </location>
</feature>
<evidence type="ECO:0000256" key="1">
    <source>
        <dbReference type="SAM" id="MobiDB-lite"/>
    </source>
</evidence>
<gene>
    <name evidence="2" type="ORF">DEBURN_LOCUS11225</name>
</gene>
<accession>A0A9N9DPU0</accession>
<sequence>LRSNDTTASKPDEDIREIKQSSVNKSSTETENPNVTPEQTVSQNKNVPESDISNDTSNSDESNNTFLELSENVDQETGTLVPLESNKSQCSTSPLYTESKSLEDKEIFDFLVRVDKEEVKNMMVKKNREKKLLRNNEDQDASREPINQTQSTISSEIKIPYNQKVEQGLICELSTLINKKGLSNSISDKQILENMLDGDDSTLGSASHLAHLFDKAKKTGQKEILRWYCYSEEFEKKNLHAQTTKPSNTNDILNIEASIPTKTSHAFDSKDK</sequence>
<reference evidence="2" key="1">
    <citation type="submission" date="2021-06" db="EMBL/GenBank/DDBJ databases">
        <authorList>
            <person name="Kallberg Y."/>
            <person name="Tangrot J."/>
            <person name="Rosling A."/>
        </authorList>
    </citation>
    <scope>NUCLEOTIDE SEQUENCE</scope>
    <source>
        <strain evidence="2">AZ414A</strain>
    </source>
</reference>
<dbReference type="AlphaFoldDB" id="A0A9N9DPU0"/>
<dbReference type="EMBL" id="CAJVPK010005259">
    <property type="protein sequence ID" value="CAG8643038.1"/>
    <property type="molecule type" value="Genomic_DNA"/>
</dbReference>
<name>A0A9N9DPU0_9GLOM</name>
<feature type="compositionally biased region" description="Polar residues" evidence="1">
    <location>
        <begin position="85"/>
        <end position="96"/>
    </location>
</feature>
<feature type="compositionally biased region" description="Polar residues" evidence="1">
    <location>
        <begin position="20"/>
        <end position="47"/>
    </location>
</feature>